<dbReference type="Pfam" id="PF00753">
    <property type="entry name" value="Lactamase_B"/>
    <property type="match status" value="1"/>
</dbReference>
<evidence type="ECO:0000313" key="4">
    <source>
        <dbReference type="Proteomes" id="UP001063166"/>
    </source>
</evidence>
<dbReference type="InterPro" id="IPR001279">
    <property type="entry name" value="Metallo-B-lactamas"/>
</dbReference>
<dbReference type="AlphaFoldDB" id="A0A9P3PJ10"/>
<dbReference type="SUPFAM" id="SSF56281">
    <property type="entry name" value="Metallo-hydrolase/oxidoreductase"/>
    <property type="match status" value="1"/>
</dbReference>
<dbReference type="GO" id="GO:0046872">
    <property type="term" value="F:metal ion binding"/>
    <property type="evidence" value="ECO:0007669"/>
    <property type="project" value="UniProtKB-KW"/>
</dbReference>
<organism evidence="3 4">
    <name type="scientific">Lyophyllum shimeji</name>
    <name type="common">Hon-shimeji</name>
    <name type="synonym">Tricholoma shimeji</name>
    <dbReference type="NCBI Taxonomy" id="47721"/>
    <lineage>
        <taxon>Eukaryota</taxon>
        <taxon>Fungi</taxon>
        <taxon>Dikarya</taxon>
        <taxon>Basidiomycota</taxon>
        <taxon>Agaricomycotina</taxon>
        <taxon>Agaricomycetes</taxon>
        <taxon>Agaricomycetidae</taxon>
        <taxon>Agaricales</taxon>
        <taxon>Tricholomatineae</taxon>
        <taxon>Lyophyllaceae</taxon>
        <taxon>Lyophyllum</taxon>
    </lineage>
</organism>
<reference evidence="3" key="1">
    <citation type="submission" date="2022-07" db="EMBL/GenBank/DDBJ databases">
        <title>The genome of Lyophyllum shimeji provides insight into the initial evolution of ectomycorrhizal fungal genome.</title>
        <authorList>
            <person name="Kobayashi Y."/>
            <person name="Shibata T."/>
            <person name="Hirakawa H."/>
            <person name="Shigenobu S."/>
            <person name="Nishiyama T."/>
            <person name="Yamada A."/>
            <person name="Hasebe M."/>
            <person name="Kawaguchi M."/>
        </authorList>
    </citation>
    <scope>NUCLEOTIDE SEQUENCE</scope>
    <source>
        <strain evidence="3">AT787</strain>
    </source>
</reference>
<dbReference type="CDD" id="cd07724">
    <property type="entry name" value="POD-like_MBL-fold"/>
    <property type="match status" value="1"/>
</dbReference>
<dbReference type="Proteomes" id="UP001063166">
    <property type="component" value="Unassembled WGS sequence"/>
</dbReference>
<dbReference type="OrthoDB" id="449487at2759"/>
<sequence length="296" mass="32842">MRALPGESCREHFRAFLGSPLVFSFFDKQTSTWTYLAVDPATREFVVIDPVLDYDNTTGTASTQTADCILDFIKRKGLKISRILETHAHADHLTASQYLKAKLPGNVPVCIGKRITQVQKMFAPRYGLDPASLADAFDIYLEDDEEFKIGELSCRVIHIPGHTVDHIGYVIGKSAFTGDSIFMPDIGSARADFPGGNAKDLYSSLHRLLASPQDYRLFPCHDYPPEGRDPNCIATVDEQRQSNVHVKTGISESCFIKVREARDATLTAPKLLHPSLRVNICAGRLPSEDGSRRTSE</sequence>
<dbReference type="EMBL" id="BRPK01000004">
    <property type="protein sequence ID" value="GLB37102.1"/>
    <property type="molecule type" value="Genomic_DNA"/>
</dbReference>
<dbReference type="Gene3D" id="3.60.15.10">
    <property type="entry name" value="Ribonuclease Z/Hydroxyacylglutathione hydrolase-like"/>
    <property type="match status" value="1"/>
</dbReference>
<name>A0A9P3PJ10_LYOSH</name>
<dbReference type="GO" id="GO:0050313">
    <property type="term" value="F:sulfur dioxygenase activity"/>
    <property type="evidence" value="ECO:0007669"/>
    <property type="project" value="InterPro"/>
</dbReference>
<dbReference type="InterPro" id="IPR044528">
    <property type="entry name" value="POD-like_MBL-fold"/>
</dbReference>
<dbReference type="PANTHER" id="PTHR43084:SF1">
    <property type="entry name" value="PERSULFIDE DIOXYGENASE ETHE1, MITOCHONDRIAL"/>
    <property type="match status" value="1"/>
</dbReference>
<evidence type="ECO:0000259" key="2">
    <source>
        <dbReference type="SMART" id="SM00849"/>
    </source>
</evidence>
<dbReference type="GO" id="GO:0070813">
    <property type="term" value="P:hydrogen sulfide metabolic process"/>
    <property type="evidence" value="ECO:0007669"/>
    <property type="project" value="TreeGrafter"/>
</dbReference>
<dbReference type="SMART" id="SM00849">
    <property type="entry name" value="Lactamase_B"/>
    <property type="match status" value="1"/>
</dbReference>
<proteinExistence type="predicted"/>
<feature type="domain" description="Metallo-beta-lactamase" evidence="2">
    <location>
        <begin position="31"/>
        <end position="221"/>
    </location>
</feature>
<comment type="caution">
    <text evidence="3">The sequence shown here is derived from an EMBL/GenBank/DDBJ whole genome shotgun (WGS) entry which is preliminary data.</text>
</comment>
<keyword evidence="4" id="KW-1185">Reference proteome</keyword>
<gene>
    <name evidence="3" type="ORF">LshimejAT787_0401530</name>
</gene>
<evidence type="ECO:0000313" key="3">
    <source>
        <dbReference type="EMBL" id="GLB37102.1"/>
    </source>
</evidence>
<accession>A0A9P3PJ10</accession>
<dbReference type="InterPro" id="IPR051682">
    <property type="entry name" value="Mito_Persulfide_Diox"/>
</dbReference>
<keyword evidence="1" id="KW-0479">Metal-binding</keyword>
<dbReference type="GO" id="GO:0006749">
    <property type="term" value="P:glutathione metabolic process"/>
    <property type="evidence" value="ECO:0007669"/>
    <property type="project" value="InterPro"/>
</dbReference>
<evidence type="ECO:0000256" key="1">
    <source>
        <dbReference type="ARBA" id="ARBA00022723"/>
    </source>
</evidence>
<dbReference type="InterPro" id="IPR036866">
    <property type="entry name" value="RibonucZ/Hydroxyglut_hydro"/>
</dbReference>
<dbReference type="PANTHER" id="PTHR43084">
    <property type="entry name" value="PERSULFIDE DIOXYGENASE ETHE1"/>
    <property type="match status" value="1"/>
</dbReference>
<protein>
    <submittedName>
        <fullName evidence="3">Metallo-beta-lactamase superfamily protein</fullName>
    </submittedName>
</protein>